<sequence length="64" mass="7676">MIEIKFISLQKIKYGKYKARLFNEKKNLVLEINKEFRLNELGIVGQEIIKAEKKIKEEEEPRLL</sequence>
<proteinExistence type="predicted"/>
<organism evidence="1 2">
    <name type="scientific">Campylobacter pinnipediorum subsp. caledonicus</name>
    <dbReference type="NCBI Taxonomy" id="1874362"/>
    <lineage>
        <taxon>Bacteria</taxon>
        <taxon>Pseudomonadati</taxon>
        <taxon>Campylobacterota</taxon>
        <taxon>Epsilonproteobacteria</taxon>
        <taxon>Campylobacterales</taxon>
        <taxon>Campylobacteraceae</taxon>
        <taxon>Campylobacter</taxon>
    </lineage>
</organism>
<evidence type="ECO:0000313" key="2">
    <source>
        <dbReference type="Proteomes" id="UP000190868"/>
    </source>
</evidence>
<dbReference type="EMBL" id="CP017258">
    <property type="protein sequence ID" value="AQW87119.1"/>
    <property type="molecule type" value="Genomic_DNA"/>
</dbReference>
<gene>
    <name evidence="1" type="ORF">CPIN18021_0272</name>
</gene>
<dbReference type="Proteomes" id="UP000190868">
    <property type="component" value="Chromosome"/>
</dbReference>
<accession>A0A1S6U612</accession>
<reference evidence="2" key="1">
    <citation type="submission" date="2016-09" db="EMBL/GenBank/DDBJ databases">
        <title>Comparative genomics of the Campylobacter concisus group.</title>
        <authorList>
            <person name="Miller W.G."/>
            <person name="Yee E."/>
            <person name="Chapman M.H."/>
            <person name="Huynh S."/>
            <person name="Bono J.L."/>
            <person name="On S.L.W."/>
            <person name="StLeger J."/>
            <person name="Foster G."/>
            <person name="Parker C.T."/>
        </authorList>
    </citation>
    <scope>NUCLEOTIDE SEQUENCE [LARGE SCALE GENOMIC DNA]</scope>
    <source>
        <strain evidence="2">RM18021</strain>
    </source>
</reference>
<name>A0A1S6U612_9BACT</name>
<evidence type="ECO:0000313" key="1">
    <source>
        <dbReference type="EMBL" id="AQW87119.1"/>
    </source>
</evidence>
<protein>
    <submittedName>
        <fullName evidence="1">Uncharacterized protein</fullName>
    </submittedName>
</protein>
<dbReference type="RefSeq" id="WP_078424239.1">
    <property type="nucleotide sequence ID" value="NZ_CP017258.1"/>
</dbReference>
<keyword evidence="2" id="KW-1185">Reference proteome</keyword>
<dbReference type="AlphaFoldDB" id="A0A1S6U612"/>